<proteinExistence type="predicted"/>
<dbReference type="EMBL" id="HBIV01041636">
    <property type="protein sequence ID" value="CAE0677540.1"/>
    <property type="molecule type" value="Transcribed_RNA"/>
</dbReference>
<evidence type="ECO:0000256" key="1">
    <source>
        <dbReference type="SAM" id="SignalP"/>
    </source>
</evidence>
<dbReference type="AlphaFoldDB" id="A0A7S4DXI8"/>
<gene>
    <name evidence="2" type="ORF">LGLO00237_LOCUS29321</name>
</gene>
<name>A0A7S4DXI8_9EUKA</name>
<feature type="chain" id="PRO_5031113712" evidence="1">
    <location>
        <begin position="30"/>
        <end position="152"/>
    </location>
</feature>
<feature type="signal peptide" evidence="1">
    <location>
        <begin position="1"/>
        <end position="29"/>
    </location>
</feature>
<organism evidence="2">
    <name type="scientific">Lotharella globosa</name>
    <dbReference type="NCBI Taxonomy" id="91324"/>
    <lineage>
        <taxon>Eukaryota</taxon>
        <taxon>Sar</taxon>
        <taxon>Rhizaria</taxon>
        <taxon>Cercozoa</taxon>
        <taxon>Chlorarachniophyceae</taxon>
        <taxon>Lotharella</taxon>
    </lineage>
</organism>
<accession>A0A7S4DXI8</accession>
<reference evidence="2" key="1">
    <citation type="submission" date="2021-01" db="EMBL/GenBank/DDBJ databases">
        <authorList>
            <person name="Corre E."/>
            <person name="Pelletier E."/>
            <person name="Niang G."/>
            <person name="Scheremetjew M."/>
            <person name="Finn R."/>
            <person name="Kale V."/>
            <person name="Holt S."/>
            <person name="Cochrane G."/>
            <person name="Meng A."/>
            <person name="Brown T."/>
            <person name="Cohen L."/>
        </authorList>
    </citation>
    <scope>NUCLEOTIDE SEQUENCE</scope>
    <source>
        <strain evidence="2">CCCM811</strain>
    </source>
</reference>
<evidence type="ECO:0000313" key="2">
    <source>
        <dbReference type="EMBL" id="CAE0677540.1"/>
    </source>
</evidence>
<sequence length="152" mass="16598">MAKILGHHRTMALWLLPLASVALPTRSHGSLRISVPASRTISRISTGVQRGLQCGATRQGTRGQTRRAFNRASISSLASILLLQKSALADAGDNLPEPIKKTFIKRVPKKVLDARRLRKLEDAVQTFDGLDDLLELEQVAYGIVGFSFVIAL</sequence>
<keyword evidence="1" id="KW-0732">Signal</keyword>
<protein>
    <submittedName>
        <fullName evidence="2">Uncharacterized protein</fullName>
    </submittedName>
</protein>